<dbReference type="EMBL" id="CABFNS010000880">
    <property type="protein sequence ID" value="VUC34279.1"/>
    <property type="molecule type" value="Genomic_DNA"/>
</dbReference>
<organism evidence="1 2">
    <name type="scientific">Bionectria ochroleuca</name>
    <name type="common">Gliocladium roseum</name>
    <dbReference type="NCBI Taxonomy" id="29856"/>
    <lineage>
        <taxon>Eukaryota</taxon>
        <taxon>Fungi</taxon>
        <taxon>Dikarya</taxon>
        <taxon>Ascomycota</taxon>
        <taxon>Pezizomycotina</taxon>
        <taxon>Sordariomycetes</taxon>
        <taxon>Hypocreomycetidae</taxon>
        <taxon>Hypocreales</taxon>
        <taxon>Bionectriaceae</taxon>
        <taxon>Clonostachys</taxon>
    </lineage>
</organism>
<protein>
    <submittedName>
        <fullName evidence="1">Uncharacterized protein</fullName>
    </submittedName>
</protein>
<evidence type="ECO:0000313" key="2">
    <source>
        <dbReference type="Proteomes" id="UP000766486"/>
    </source>
</evidence>
<accession>A0ABY6UWE2</accession>
<evidence type="ECO:0000313" key="1">
    <source>
        <dbReference type="EMBL" id="VUC34279.1"/>
    </source>
</evidence>
<reference evidence="1 2" key="1">
    <citation type="submission" date="2019-06" db="EMBL/GenBank/DDBJ databases">
        <authorList>
            <person name="Broberg M."/>
        </authorList>
    </citation>
    <scope>NUCLEOTIDE SEQUENCE [LARGE SCALE GENOMIC DNA]</scope>
</reference>
<keyword evidence="2" id="KW-1185">Reference proteome</keyword>
<comment type="caution">
    <text evidence="1">The sequence shown here is derived from an EMBL/GenBank/DDBJ whole genome shotgun (WGS) entry which is preliminary data.</text>
</comment>
<gene>
    <name evidence="1" type="ORF">CLO192961_LOCUS378726</name>
</gene>
<name>A0ABY6UWE2_BIOOC</name>
<sequence length="253" mass="28352">MASLAPLLTIIVFISVLLYHTRHSAPKYKITFRKRSQIPLVLHIISGAFEIIRFHALSTIRPPIPTGLDLFASLVQSLTTLQLVKTLTRGDVTTRPTYQVAGMVRPPLSLLAFALGDAQLHRGSVKLVNGFIYVRIIIYISRLLQLQRVFNGSATYAYAVFLGGIVAVYESKLPGGIPIYLGLVGLCISTNRSVTEYVAKKSLSKRSRYSRDKEKDNYITWANERLNQALLFLGLAELETIREYYRPPELNGL</sequence>
<feature type="non-terminal residue" evidence="1">
    <location>
        <position position="253"/>
    </location>
</feature>
<dbReference type="Proteomes" id="UP000766486">
    <property type="component" value="Unassembled WGS sequence"/>
</dbReference>
<proteinExistence type="predicted"/>